<evidence type="ECO:0000256" key="6">
    <source>
        <dbReference type="ARBA" id="ARBA00023027"/>
    </source>
</evidence>
<dbReference type="InterPro" id="IPR001387">
    <property type="entry name" value="Cro/C1-type_HTH"/>
</dbReference>
<evidence type="ECO:0000256" key="8">
    <source>
        <dbReference type="PIRNR" id="PIRNR006630"/>
    </source>
</evidence>
<dbReference type="EMBL" id="CP054490">
    <property type="protein sequence ID" value="QKQ24022.1"/>
    <property type="molecule type" value="Genomic_DNA"/>
</dbReference>
<feature type="region of interest" description="Disordered" evidence="10">
    <location>
        <begin position="599"/>
        <end position="627"/>
    </location>
</feature>
<dbReference type="AlphaFoldDB" id="A0A6N0HNS9"/>
<feature type="binding site" evidence="7">
    <location>
        <position position="211"/>
    </location>
    <ligand>
        <name>L-glutamine</name>
        <dbReference type="ChEBI" id="CHEBI:58359"/>
    </ligand>
</feature>
<dbReference type="InterPro" id="IPR010982">
    <property type="entry name" value="Lambda_DNA-bd_dom_sf"/>
</dbReference>
<evidence type="ECO:0000256" key="10">
    <source>
        <dbReference type="SAM" id="MobiDB-lite"/>
    </source>
</evidence>
<dbReference type="Proteomes" id="UP000509429">
    <property type="component" value="Chromosome"/>
</dbReference>
<dbReference type="HAMAP" id="MF_02090">
    <property type="entry name" value="NadE_glutamine_dep"/>
    <property type="match status" value="1"/>
</dbReference>
<evidence type="ECO:0000259" key="11">
    <source>
        <dbReference type="PROSITE" id="PS50263"/>
    </source>
</evidence>
<evidence type="ECO:0000256" key="4">
    <source>
        <dbReference type="ARBA" id="ARBA00022741"/>
    </source>
</evidence>
<comment type="caution">
    <text evidence="7">Lacks conserved residue(s) required for the propagation of feature annotation.</text>
</comment>
<dbReference type="InterPro" id="IPR022310">
    <property type="entry name" value="NAD/GMP_synthase"/>
</dbReference>
<dbReference type="SUPFAM" id="SSF56317">
    <property type="entry name" value="Carbon-nitrogen hydrolase"/>
    <property type="match status" value="1"/>
</dbReference>
<feature type="binding site" evidence="7">
    <location>
        <position position="459"/>
    </location>
    <ligand>
        <name>deamido-NAD(+)</name>
        <dbReference type="ChEBI" id="CHEBI:58437"/>
        <note>ligand shared between two neighboring subunits</note>
    </ligand>
</feature>
<evidence type="ECO:0000313" key="13">
    <source>
        <dbReference type="EMBL" id="QKQ24022.1"/>
    </source>
</evidence>
<accession>A0A6N0HNS9</accession>
<dbReference type="InterPro" id="IPR003010">
    <property type="entry name" value="C-N_Hydrolase"/>
</dbReference>
<comment type="similarity">
    <text evidence="2 7 8">In the C-terminal section; belongs to the NAD synthetase family.</text>
</comment>
<keyword evidence="3 7" id="KW-0436">Ligase</keyword>
<feature type="active site" description="Nucleophile; for glutaminase activity" evidence="7">
    <location>
        <position position="241"/>
    </location>
</feature>
<dbReference type="InterPro" id="IPR014445">
    <property type="entry name" value="Gln-dep_NAD_synthase"/>
</dbReference>
<dbReference type="RefSeq" id="WP_174605461.1">
    <property type="nucleotide sequence ID" value="NZ_CP054490.1"/>
</dbReference>
<dbReference type="GO" id="GO:0004359">
    <property type="term" value="F:glutaminase activity"/>
    <property type="evidence" value="ECO:0007669"/>
    <property type="project" value="InterPro"/>
</dbReference>
<evidence type="ECO:0000256" key="9">
    <source>
        <dbReference type="RuleBase" id="RU003811"/>
    </source>
</evidence>
<dbReference type="InterPro" id="IPR014729">
    <property type="entry name" value="Rossmann-like_a/b/a_fold"/>
</dbReference>
<dbReference type="NCBIfam" id="NF010588">
    <property type="entry name" value="PRK13981.1"/>
    <property type="match status" value="1"/>
</dbReference>
<feature type="binding site" evidence="7">
    <location>
        <begin position="376"/>
        <end position="383"/>
    </location>
    <ligand>
        <name>ATP</name>
        <dbReference type="ChEBI" id="CHEBI:30616"/>
    </ligand>
</feature>
<protein>
    <recommendedName>
        <fullName evidence="7 8">Glutamine-dependent NAD(+) synthetase</fullName>
        <ecNumber evidence="7 8">6.3.5.1</ecNumber>
    </recommendedName>
    <alternativeName>
        <fullName evidence="7 8">NAD(+) synthase [glutamine-hydrolyzing]</fullName>
    </alternativeName>
</protein>
<comment type="pathway">
    <text evidence="1 7 8">Cofactor biosynthesis; NAD(+) biosynthesis; NAD(+) from deamido-NAD(+) (L-Gln route): step 1/1.</text>
</comment>
<dbReference type="GO" id="GO:0009435">
    <property type="term" value="P:NAD+ biosynthetic process"/>
    <property type="evidence" value="ECO:0007669"/>
    <property type="project" value="UniProtKB-UniRule"/>
</dbReference>
<dbReference type="KEGG" id="reo:HUE58_02335"/>
<gene>
    <name evidence="7" type="primary">nadE</name>
    <name evidence="13" type="ORF">HUE58_02335</name>
</gene>
<dbReference type="GO" id="GO:0003952">
    <property type="term" value="F:NAD+ synthase (glutamine-hydrolyzing) activity"/>
    <property type="evidence" value="ECO:0007669"/>
    <property type="project" value="UniProtKB-UniRule"/>
</dbReference>
<keyword evidence="14" id="KW-1185">Reference proteome</keyword>
<evidence type="ECO:0000256" key="1">
    <source>
        <dbReference type="ARBA" id="ARBA00005188"/>
    </source>
</evidence>
<dbReference type="CDD" id="cd07570">
    <property type="entry name" value="GAT_Gln-NAD-synth"/>
    <property type="match status" value="1"/>
</dbReference>
<comment type="function">
    <text evidence="7">Catalyzes the ATP-dependent amidation of deamido-NAD to form NAD. Uses L-glutamine as a nitrogen source.</text>
</comment>
<name>A0A6N0HNS9_9GAMM</name>
<sequence>MANKTKDYLAKVRKKTSFSDYKISQEYSINQSNLSKYKSGKAALSETHAWLFANILGINPAEVVAHTKLEHAKITGSKSKAVFWQEQLEKLANNSKSIKIDIAQINPIVGDLDGNFQKIIKLTKEAHAQECDLLIFPELSLIGYPPEDLLLREGFIQQMEDKIILIKQTIPEDIAIIFGAPSKQDGALYNGAYLIQDSQLRVYHKQNLPNYGVFDEKRYFESGHEAFIFECQGKRIGLVICEDAWTPKIISTTANQGAQIIVSINASPFQVGKHSQRIEQIKQRVLATKTDFIYVNMVGAQDELIFDGASFVMNSNAEITLQLPLFKETVKRVSFTPPNTLPADTDPIEKTIYNALVLATKDYIEKNGVFNGVVIGLSGGIDSALTLAIAADAIGTGNIKAIMMPYEYTSNISLEDAKIQATAMNIDYHEISIHTIVNSFKTQLNTLFNGMEADTTEENLQARVRGTLLMAISNKLGKIVLTTSNKSEMAVGYATLYGDMSGGFAPLKDVSKTLVYQLTKYRNTLSIIIPERVIEKAPSAELAPNQIDQDSLPPYQELDAILALFIEQKYSVERIIKQGFSEQTVKRITKMVLNNEYKRRQSAPGPKISQNAFGKERRYPMTSKFQP</sequence>
<dbReference type="Pfam" id="PF00795">
    <property type="entry name" value="CN_hydrolase"/>
    <property type="match status" value="1"/>
</dbReference>
<dbReference type="CDD" id="cd00553">
    <property type="entry name" value="NAD_synthase"/>
    <property type="match status" value="1"/>
</dbReference>
<feature type="binding site" evidence="7">
    <location>
        <position position="483"/>
    </location>
    <ligand>
        <name>ATP</name>
        <dbReference type="ChEBI" id="CHEBI:30616"/>
    </ligand>
</feature>
<dbReference type="GO" id="GO:0008795">
    <property type="term" value="F:NAD+ synthase activity"/>
    <property type="evidence" value="ECO:0007669"/>
    <property type="project" value="UniProtKB-UniRule"/>
</dbReference>
<feature type="binding site" evidence="7">
    <location>
        <position position="488"/>
    </location>
    <ligand>
        <name>deamido-NAD(+)</name>
        <dbReference type="ChEBI" id="CHEBI:58437"/>
        <note>ligand shared between two neighboring subunits</note>
    </ligand>
</feature>
<dbReference type="GO" id="GO:0005737">
    <property type="term" value="C:cytoplasm"/>
    <property type="evidence" value="ECO:0007669"/>
    <property type="project" value="InterPro"/>
</dbReference>
<dbReference type="EC" id="6.3.5.1" evidence="7 8"/>
<dbReference type="PIRSF" id="PIRSF006630">
    <property type="entry name" value="NADS_GAT"/>
    <property type="match status" value="1"/>
</dbReference>
<dbReference type="GO" id="GO:0003677">
    <property type="term" value="F:DNA binding"/>
    <property type="evidence" value="ECO:0007669"/>
    <property type="project" value="InterPro"/>
</dbReference>
<proteinExistence type="inferred from homology"/>
<dbReference type="GO" id="GO:0005524">
    <property type="term" value="F:ATP binding"/>
    <property type="evidence" value="ECO:0007669"/>
    <property type="project" value="UniProtKB-UniRule"/>
</dbReference>
<keyword evidence="4 7" id="KW-0547">Nucleotide-binding</keyword>
<dbReference type="InterPro" id="IPR003694">
    <property type="entry name" value="NAD_synthase"/>
</dbReference>
<dbReference type="SUPFAM" id="SSF47413">
    <property type="entry name" value="lambda repressor-like DNA-binding domains"/>
    <property type="match status" value="1"/>
</dbReference>
<dbReference type="PANTHER" id="PTHR23090:SF9">
    <property type="entry name" value="GLUTAMINE-DEPENDENT NAD(+) SYNTHETASE"/>
    <property type="match status" value="1"/>
</dbReference>
<dbReference type="InterPro" id="IPR036526">
    <property type="entry name" value="C-N_Hydrolase_sf"/>
</dbReference>
<feature type="binding site" evidence="7">
    <location>
        <position position="273"/>
    </location>
    <ligand>
        <name>L-glutamine</name>
        <dbReference type="ChEBI" id="CHEBI:58359"/>
    </ligand>
</feature>
<evidence type="ECO:0000256" key="7">
    <source>
        <dbReference type="HAMAP-Rule" id="MF_02090"/>
    </source>
</evidence>
<feature type="binding site" evidence="7">
    <location>
        <position position="267"/>
    </location>
    <ligand>
        <name>L-glutamine</name>
        <dbReference type="ChEBI" id="CHEBI:58359"/>
    </ligand>
</feature>
<dbReference type="PANTHER" id="PTHR23090">
    <property type="entry name" value="NH 3 /GLUTAMINE-DEPENDENT NAD + SYNTHETASE"/>
    <property type="match status" value="1"/>
</dbReference>
<dbReference type="UniPathway" id="UPA00253">
    <property type="reaction ID" value="UER00334"/>
</dbReference>
<feature type="domain" description="HTH cro/C1-type" evidence="12">
    <location>
        <begin position="29"/>
        <end position="63"/>
    </location>
</feature>
<evidence type="ECO:0000256" key="3">
    <source>
        <dbReference type="ARBA" id="ARBA00022598"/>
    </source>
</evidence>
<dbReference type="Gene3D" id="3.60.110.10">
    <property type="entry name" value="Carbon-nitrogen hydrolase"/>
    <property type="match status" value="1"/>
</dbReference>
<keyword evidence="6 7" id="KW-0520">NAD</keyword>
<feature type="binding site" evidence="7">
    <location>
        <position position="598"/>
    </location>
    <ligand>
        <name>deamido-NAD(+)</name>
        <dbReference type="ChEBI" id="CHEBI:58437"/>
        <note>ligand shared between two neighboring subunits</note>
    </ligand>
</feature>
<feature type="active site" description="Proton acceptor; for glutaminase activity" evidence="7">
    <location>
        <position position="138"/>
    </location>
</feature>
<keyword evidence="5 7" id="KW-0067">ATP-binding</keyword>
<dbReference type="PROSITE" id="PS50263">
    <property type="entry name" value="CN_HYDROLASE"/>
    <property type="match status" value="1"/>
</dbReference>
<dbReference type="NCBIfam" id="TIGR00552">
    <property type="entry name" value="nadE"/>
    <property type="match status" value="1"/>
</dbReference>
<comment type="catalytic activity">
    <reaction evidence="7 8">
        <text>deamido-NAD(+) + L-glutamine + ATP + H2O = L-glutamate + AMP + diphosphate + NAD(+) + H(+)</text>
        <dbReference type="Rhea" id="RHEA:24384"/>
        <dbReference type="ChEBI" id="CHEBI:15377"/>
        <dbReference type="ChEBI" id="CHEBI:15378"/>
        <dbReference type="ChEBI" id="CHEBI:29985"/>
        <dbReference type="ChEBI" id="CHEBI:30616"/>
        <dbReference type="ChEBI" id="CHEBI:33019"/>
        <dbReference type="ChEBI" id="CHEBI:57540"/>
        <dbReference type="ChEBI" id="CHEBI:58359"/>
        <dbReference type="ChEBI" id="CHEBI:58437"/>
        <dbReference type="ChEBI" id="CHEBI:456215"/>
        <dbReference type="EC" id="6.3.5.1"/>
    </reaction>
</comment>
<dbReference type="Pfam" id="PF02540">
    <property type="entry name" value="NAD_synthase"/>
    <property type="match status" value="1"/>
</dbReference>
<evidence type="ECO:0000313" key="14">
    <source>
        <dbReference type="Proteomes" id="UP000509429"/>
    </source>
</evidence>
<dbReference type="PROSITE" id="PS50943">
    <property type="entry name" value="HTH_CROC1"/>
    <property type="match status" value="1"/>
</dbReference>
<evidence type="ECO:0000256" key="2">
    <source>
        <dbReference type="ARBA" id="ARBA00007145"/>
    </source>
</evidence>
<reference evidence="13 14" key="1">
    <citation type="submission" date="2020-05" db="EMBL/GenBank/DDBJ databases">
        <title>Horizontal transmission and recombination maintain forever young bacterial symbiont genomes.</title>
        <authorList>
            <person name="Russell S.L."/>
            <person name="Pepper-Tunick E."/>
            <person name="Svedberg J."/>
            <person name="Byrne A."/>
            <person name="Ruelas Castillo J."/>
            <person name="Vollmers C."/>
            <person name="Beinart R.A."/>
            <person name="Corbett-Detig R."/>
        </authorList>
    </citation>
    <scope>NUCLEOTIDE SEQUENCE [LARGE SCALE GENOMIC DNA]</scope>
    <source>
        <strain evidence="13">JDF_Ridge</strain>
    </source>
</reference>
<evidence type="ECO:0000256" key="5">
    <source>
        <dbReference type="ARBA" id="ARBA00022840"/>
    </source>
</evidence>
<organism evidence="13 14">
    <name type="scientific">Candidatus Ruthia endofausta</name>
    <dbReference type="NCBI Taxonomy" id="2738852"/>
    <lineage>
        <taxon>Bacteria</taxon>
        <taxon>Pseudomonadati</taxon>
        <taxon>Pseudomonadota</taxon>
        <taxon>Gammaproteobacteria</taxon>
        <taxon>Candidatus Pseudothioglobaceae</taxon>
        <taxon>Candidatus Ruthturnera</taxon>
    </lineage>
</organism>
<dbReference type="Gene3D" id="1.10.260.40">
    <property type="entry name" value="lambda repressor-like DNA-binding domains"/>
    <property type="match status" value="1"/>
</dbReference>
<dbReference type="Gene3D" id="3.40.50.620">
    <property type="entry name" value="HUPs"/>
    <property type="match status" value="1"/>
</dbReference>
<feature type="domain" description="CN hydrolase" evidence="11">
    <location>
        <begin position="98"/>
        <end position="347"/>
    </location>
</feature>
<comment type="similarity">
    <text evidence="9">Belongs to the NAD synthetase family.</text>
</comment>
<evidence type="ECO:0000259" key="12">
    <source>
        <dbReference type="PROSITE" id="PS50943"/>
    </source>
</evidence>
<feature type="active site" description="For glutaminase activity" evidence="7">
    <location>
        <position position="205"/>
    </location>
</feature>
<dbReference type="SUPFAM" id="SSF52402">
    <property type="entry name" value="Adenine nucleotide alpha hydrolases-like"/>
    <property type="match status" value="1"/>
</dbReference>
<dbReference type="FunFam" id="3.40.50.620:FF:000106">
    <property type="entry name" value="Glutamine-dependent NAD(+) synthetase"/>
    <property type="match status" value="1"/>
</dbReference>